<evidence type="ECO:0000256" key="13">
    <source>
        <dbReference type="ARBA" id="ARBA00023136"/>
    </source>
</evidence>
<dbReference type="PROSITE" id="PS50222">
    <property type="entry name" value="EF_HAND_2"/>
    <property type="match status" value="2"/>
</dbReference>
<keyword evidence="17" id="KW-0732">Signal</keyword>
<keyword evidence="15" id="KW-0449">Lipoprotein</keyword>
<keyword evidence="7" id="KW-0597">Phosphoprotein</keyword>
<comment type="subcellular location">
    <subcellularLocation>
        <location evidence="2">Cell membrane</location>
    </subcellularLocation>
    <subcellularLocation>
        <location evidence="3">Cytoplasm</location>
    </subcellularLocation>
    <subcellularLocation>
        <location evidence="1">Nucleus</location>
    </subcellularLocation>
</comment>
<dbReference type="CDD" id="cd00051">
    <property type="entry name" value="EFh"/>
    <property type="match status" value="1"/>
</dbReference>
<dbReference type="Gene3D" id="1.10.238.10">
    <property type="entry name" value="EF-hand"/>
    <property type="match status" value="1"/>
</dbReference>
<evidence type="ECO:0000256" key="5">
    <source>
        <dbReference type="ARBA" id="ARBA00022475"/>
    </source>
</evidence>
<evidence type="ECO:0000256" key="2">
    <source>
        <dbReference type="ARBA" id="ARBA00004236"/>
    </source>
</evidence>
<keyword evidence="12" id="KW-0653">Protein transport</keyword>
<dbReference type="EMBL" id="GHBP01012894">
    <property type="protein sequence ID" value="NDJ94902.1"/>
    <property type="molecule type" value="Transcribed_RNA"/>
</dbReference>
<evidence type="ECO:0000256" key="1">
    <source>
        <dbReference type="ARBA" id="ARBA00004123"/>
    </source>
</evidence>
<keyword evidence="9" id="KW-0479">Metal-binding</keyword>
<evidence type="ECO:0000256" key="8">
    <source>
        <dbReference type="ARBA" id="ARBA00022707"/>
    </source>
</evidence>
<keyword evidence="6" id="KW-0963">Cytoplasm</keyword>
<protein>
    <submittedName>
        <fullName evidence="19">Calcineurin B homologous protein 2 (Trinotate prediction)</fullName>
    </submittedName>
</protein>
<dbReference type="GO" id="GO:0015031">
    <property type="term" value="P:protein transport"/>
    <property type="evidence" value="ECO:0007669"/>
    <property type="project" value="UniProtKB-KW"/>
</dbReference>
<evidence type="ECO:0000256" key="14">
    <source>
        <dbReference type="ARBA" id="ARBA00023242"/>
    </source>
</evidence>
<dbReference type="SUPFAM" id="SSF47473">
    <property type="entry name" value="EF-hand"/>
    <property type="match status" value="1"/>
</dbReference>
<evidence type="ECO:0000256" key="15">
    <source>
        <dbReference type="ARBA" id="ARBA00023288"/>
    </source>
</evidence>
<proteinExistence type="inferred from homology"/>
<feature type="domain" description="EF-hand" evidence="18">
    <location>
        <begin position="27"/>
        <end position="62"/>
    </location>
</feature>
<keyword evidence="5" id="KW-1003">Cell membrane</keyword>
<dbReference type="PANTHER" id="PTHR46002">
    <property type="entry name" value="EG:114D9.1 PROTEIN-RELATED"/>
    <property type="match status" value="1"/>
</dbReference>
<dbReference type="InterPro" id="IPR018247">
    <property type="entry name" value="EF_Hand_1_Ca_BS"/>
</dbReference>
<dbReference type="GO" id="GO:0005737">
    <property type="term" value="C:cytoplasm"/>
    <property type="evidence" value="ECO:0007669"/>
    <property type="project" value="UniProtKB-SubCell"/>
</dbReference>
<evidence type="ECO:0000256" key="12">
    <source>
        <dbReference type="ARBA" id="ARBA00022927"/>
    </source>
</evidence>
<evidence type="ECO:0000256" key="9">
    <source>
        <dbReference type="ARBA" id="ARBA00022723"/>
    </source>
</evidence>
<dbReference type="GO" id="GO:0005886">
    <property type="term" value="C:plasma membrane"/>
    <property type="evidence" value="ECO:0007669"/>
    <property type="project" value="UniProtKB-SubCell"/>
</dbReference>
<feature type="domain" description="EF-hand" evidence="18">
    <location>
        <begin position="70"/>
        <end position="105"/>
    </location>
</feature>
<keyword evidence="14" id="KW-0539">Nucleus</keyword>
<evidence type="ECO:0000256" key="16">
    <source>
        <dbReference type="ARBA" id="ARBA00038164"/>
    </source>
</evidence>
<evidence type="ECO:0000256" key="6">
    <source>
        <dbReference type="ARBA" id="ARBA00022490"/>
    </source>
</evidence>
<keyword evidence="10" id="KW-0677">Repeat</keyword>
<feature type="chain" id="PRO_5026041415" evidence="17">
    <location>
        <begin position="21"/>
        <end position="114"/>
    </location>
</feature>
<name>A0A6G3MLH9_HENSL</name>
<dbReference type="InterPro" id="IPR051875">
    <property type="entry name" value="Calcineurin_B_homologous"/>
</dbReference>
<keyword evidence="11" id="KW-0106">Calcium</keyword>
<dbReference type="InterPro" id="IPR011992">
    <property type="entry name" value="EF-hand-dom_pair"/>
</dbReference>
<keyword evidence="8" id="KW-0519">Myristate</keyword>
<dbReference type="AlphaFoldDB" id="A0A6G3MLH9"/>
<comment type="similarity">
    <text evidence="16">Belongs to the calcineurin regulatory subunit family. CHP subfamily.</text>
</comment>
<evidence type="ECO:0000256" key="10">
    <source>
        <dbReference type="ARBA" id="ARBA00022737"/>
    </source>
</evidence>
<evidence type="ECO:0000256" key="17">
    <source>
        <dbReference type="SAM" id="SignalP"/>
    </source>
</evidence>
<reference evidence="19" key="1">
    <citation type="submission" date="2018-11" db="EMBL/GenBank/DDBJ databases">
        <title>Henneguya salminicola genome and transcriptome.</title>
        <authorList>
            <person name="Yahalomi D."/>
            <person name="Atkinson S.D."/>
            <person name="Neuhof M."/>
            <person name="Chang E.S."/>
            <person name="Philippe H."/>
            <person name="Cartwright P."/>
            <person name="Bartholomew J.L."/>
            <person name="Huchon D."/>
        </authorList>
    </citation>
    <scope>NUCLEOTIDE SEQUENCE</scope>
    <source>
        <strain evidence="19">Hz1</strain>
        <tissue evidence="19">Whole</tissue>
    </source>
</reference>
<dbReference type="GO" id="GO:0005509">
    <property type="term" value="F:calcium ion binding"/>
    <property type="evidence" value="ECO:0007669"/>
    <property type="project" value="InterPro"/>
</dbReference>
<dbReference type="SMART" id="SM00054">
    <property type="entry name" value="EFh"/>
    <property type="match status" value="2"/>
</dbReference>
<dbReference type="GO" id="GO:0005634">
    <property type="term" value="C:nucleus"/>
    <property type="evidence" value="ECO:0007669"/>
    <property type="project" value="UniProtKB-SubCell"/>
</dbReference>
<keyword evidence="4" id="KW-0813">Transport</keyword>
<organism evidence="19">
    <name type="scientific">Henneguya salminicola</name>
    <name type="common">Myxosporean</name>
    <dbReference type="NCBI Taxonomy" id="69463"/>
    <lineage>
        <taxon>Eukaryota</taxon>
        <taxon>Metazoa</taxon>
        <taxon>Cnidaria</taxon>
        <taxon>Myxozoa</taxon>
        <taxon>Myxosporea</taxon>
        <taxon>Bivalvulida</taxon>
        <taxon>Platysporina</taxon>
        <taxon>Myxobolidae</taxon>
        <taxon>Henneguya</taxon>
    </lineage>
</organism>
<dbReference type="PROSITE" id="PS00018">
    <property type="entry name" value="EF_HAND_1"/>
    <property type="match status" value="1"/>
</dbReference>
<accession>A0A6G3MLH9</accession>
<evidence type="ECO:0000259" key="18">
    <source>
        <dbReference type="PROSITE" id="PS50222"/>
    </source>
</evidence>
<dbReference type="InterPro" id="IPR002048">
    <property type="entry name" value="EF_hand_dom"/>
</dbReference>
<keyword evidence="13" id="KW-0472">Membrane</keyword>
<feature type="signal peptide" evidence="17">
    <location>
        <begin position="1"/>
        <end position="20"/>
    </location>
</feature>
<evidence type="ECO:0000256" key="7">
    <source>
        <dbReference type="ARBA" id="ARBA00022553"/>
    </source>
</evidence>
<evidence type="ECO:0000256" key="4">
    <source>
        <dbReference type="ARBA" id="ARBA00022448"/>
    </source>
</evidence>
<evidence type="ECO:0000256" key="11">
    <source>
        <dbReference type="ARBA" id="ARBA00022837"/>
    </source>
</evidence>
<evidence type="ECO:0000256" key="3">
    <source>
        <dbReference type="ARBA" id="ARBA00004496"/>
    </source>
</evidence>
<evidence type="ECO:0000313" key="19">
    <source>
        <dbReference type="EMBL" id="NDJ94902.1"/>
    </source>
</evidence>
<sequence length="114" mass="13126">MGVSFKTFILILALFKPISKKKSPLNTKEQKLKFLFNLYDNTNQGYITRDNVYSILNILINDSMEIEKDNLEFIVDHVFNDGDANQDGKISFPEFIKLLEYSDAEIKLSIASLK</sequence>
<dbReference type="Pfam" id="PF13499">
    <property type="entry name" value="EF-hand_7"/>
    <property type="match status" value="1"/>
</dbReference>